<organism evidence="3 4">
    <name type="scientific">Pendulispora brunnea</name>
    <dbReference type="NCBI Taxonomy" id="2905690"/>
    <lineage>
        <taxon>Bacteria</taxon>
        <taxon>Pseudomonadati</taxon>
        <taxon>Myxococcota</taxon>
        <taxon>Myxococcia</taxon>
        <taxon>Myxococcales</taxon>
        <taxon>Sorangiineae</taxon>
        <taxon>Pendulisporaceae</taxon>
        <taxon>Pendulispora</taxon>
    </lineage>
</organism>
<feature type="domain" description="Chorismate-utilising enzyme C-terminal" evidence="1">
    <location>
        <begin position="209"/>
        <end position="461"/>
    </location>
</feature>
<keyword evidence="4" id="KW-1185">Reference proteome</keyword>
<evidence type="ECO:0000259" key="1">
    <source>
        <dbReference type="Pfam" id="PF00425"/>
    </source>
</evidence>
<dbReference type="EMBL" id="CP089982">
    <property type="protein sequence ID" value="WXA95946.1"/>
    <property type="molecule type" value="Genomic_DNA"/>
</dbReference>
<dbReference type="PRINTS" id="PR00095">
    <property type="entry name" value="ANTSNTHASEI"/>
</dbReference>
<evidence type="ECO:0000259" key="2">
    <source>
        <dbReference type="Pfam" id="PF04715"/>
    </source>
</evidence>
<protein>
    <submittedName>
        <fullName evidence="3">Anthranilate synthase component I family protein</fullName>
    </submittedName>
</protein>
<dbReference type="InterPro" id="IPR005801">
    <property type="entry name" value="ADC_synthase"/>
</dbReference>
<proteinExistence type="predicted"/>
<name>A0ABZ2KHV8_9BACT</name>
<dbReference type="InterPro" id="IPR015890">
    <property type="entry name" value="Chorismate_C"/>
</dbReference>
<dbReference type="Proteomes" id="UP001379533">
    <property type="component" value="Chromosome"/>
</dbReference>
<dbReference type="PANTHER" id="PTHR11236">
    <property type="entry name" value="AMINOBENZOATE/ANTHRANILATE SYNTHASE"/>
    <property type="match status" value="1"/>
</dbReference>
<reference evidence="3 4" key="1">
    <citation type="submission" date="2021-12" db="EMBL/GenBank/DDBJ databases">
        <title>Discovery of the Pendulisporaceae a myxobacterial family with distinct sporulation behavior and unique specialized metabolism.</title>
        <authorList>
            <person name="Garcia R."/>
            <person name="Popoff A."/>
            <person name="Bader C.D."/>
            <person name="Loehr J."/>
            <person name="Walesch S."/>
            <person name="Walt C."/>
            <person name="Boldt J."/>
            <person name="Bunk B."/>
            <person name="Haeckl F.J.F.P.J."/>
            <person name="Gunesch A.P."/>
            <person name="Birkelbach J."/>
            <person name="Nuebel U."/>
            <person name="Pietschmann T."/>
            <person name="Bach T."/>
            <person name="Mueller R."/>
        </authorList>
    </citation>
    <scope>NUCLEOTIDE SEQUENCE [LARGE SCALE GENOMIC DNA]</scope>
    <source>
        <strain evidence="3 4">MSr12523</strain>
    </source>
</reference>
<dbReference type="InterPro" id="IPR019999">
    <property type="entry name" value="Anth_synth_I-like"/>
</dbReference>
<evidence type="ECO:0000313" key="4">
    <source>
        <dbReference type="Proteomes" id="UP001379533"/>
    </source>
</evidence>
<evidence type="ECO:0000313" key="3">
    <source>
        <dbReference type="EMBL" id="WXA95946.1"/>
    </source>
</evidence>
<dbReference type="SUPFAM" id="SSF56322">
    <property type="entry name" value="ADC synthase"/>
    <property type="match status" value="1"/>
</dbReference>
<accession>A0ABZ2KHV8</accession>
<dbReference type="InterPro" id="IPR006805">
    <property type="entry name" value="Anth_synth_I_N"/>
</dbReference>
<gene>
    <name evidence="3" type="ORF">LZC95_03725</name>
</gene>
<dbReference type="Pfam" id="PF00425">
    <property type="entry name" value="Chorismate_bind"/>
    <property type="match status" value="1"/>
</dbReference>
<dbReference type="PANTHER" id="PTHR11236:SF9">
    <property type="entry name" value="ANTHRANILATE SYNTHASE COMPONENT 1"/>
    <property type="match status" value="1"/>
</dbReference>
<sequence>MDERTFGGWVRAGYNQVPVMVAVPRNGRTPVELLRALPERHRFLLESTRVSAEGRYSILGAAPFLRFVAKGDRYWLDERAFSGDPVAALRALLREWRAPRLPGMPLFMGGAVGFFGYDANRYFQRLPAHRNDDLGIWDIAFHFVNEFFVVDHQEDVIYAVATGDCYSDCKGRVEGLLRAVERGPMERRHLAGGPPASGRQPNYVSNFAHDDYLAAVRRVQDYIRTGDTYQVNLSQRLETEYRGDGLDLYETLARIDPVHFASYFQFDDFEIISASPERLVRVDAGKAFTRPIAGTRRTGAEEENARFLHELRTCEKELSEHVMLVDLERNDLGRVCRYGSVHVSKLMEITRYAHVMHIESEVVGELCEGKDLLDVVGALFPGGTITGVPKVRTMEIIAELEPTARGLYTGSIGYLSFAGDMDLNIAIRTILRKGSRAYVQVGGGVVIDSDPQREFKETLNKARSLLRALVEAP</sequence>
<dbReference type="Pfam" id="PF04715">
    <property type="entry name" value="Anth_synt_I_N"/>
    <property type="match status" value="1"/>
</dbReference>
<dbReference type="Gene3D" id="3.60.120.10">
    <property type="entry name" value="Anthranilate synthase"/>
    <property type="match status" value="1"/>
</dbReference>
<feature type="domain" description="Anthranilate synthase component I N-terminal" evidence="2">
    <location>
        <begin position="29"/>
        <end position="158"/>
    </location>
</feature>
<dbReference type="RefSeq" id="WP_394846557.1">
    <property type="nucleotide sequence ID" value="NZ_CP089982.1"/>
</dbReference>